<protein>
    <recommendedName>
        <fullName evidence="4">Reverse transcriptase domain-containing protein</fullName>
    </recommendedName>
</protein>
<feature type="region of interest" description="Disordered" evidence="1">
    <location>
        <begin position="339"/>
        <end position="424"/>
    </location>
</feature>
<organism evidence="2 3">
    <name type="scientific">Prorocentrum cordatum</name>
    <dbReference type="NCBI Taxonomy" id="2364126"/>
    <lineage>
        <taxon>Eukaryota</taxon>
        <taxon>Sar</taxon>
        <taxon>Alveolata</taxon>
        <taxon>Dinophyceae</taxon>
        <taxon>Prorocentrales</taxon>
        <taxon>Prorocentraceae</taxon>
        <taxon>Prorocentrum</taxon>
    </lineage>
</organism>
<comment type="caution">
    <text evidence="2">The sequence shown here is derived from an EMBL/GenBank/DDBJ whole genome shotgun (WGS) entry which is preliminary data.</text>
</comment>
<reference evidence="2" key="1">
    <citation type="submission" date="2023-10" db="EMBL/GenBank/DDBJ databases">
        <authorList>
            <person name="Chen Y."/>
            <person name="Shah S."/>
            <person name="Dougan E. K."/>
            <person name="Thang M."/>
            <person name="Chan C."/>
        </authorList>
    </citation>
    <scope>NUCLEOTIDE SEQUENCE [LARGE SCALE GENOMIC DNA]</scope>
</reference>
<keyword evidence="3" id="KW-1185">Reference proteome</keyword>
<dbReference type="EMBL" id="CAUYUJ010022293">
    <property type="protein sequence ID" value="CAK0909948.1"/>
    <property type="molecule type" value="Genomic_DNA"/>
</dbReference>
<feature type="compositionally biased region" description="Polar residues" evidence="1">
    <location>
        <begin position="348"/>
        <end position="365"/>
    </location>
</feature>
<sequence length="636" mass="69347">MAADEVAEGLRGKQRGYKHAAGAELVHEHVSTALRVRPGYAALSGRCRRLPEPEQGVVYHDTGGRRRIWNQTTGIFQGCGMATTLFCLGLDRALERAKHQLDAAGIQHELFGYIDDLTILAKPEDLPTIYAAYINPLSQAGLQTRVDKCEVRARNPAAMPAGLPVPRVEQPTILRQHADDYSGLAPTPATADQRAEQGSLHSPASPRPQRQRTRRATAMARLMRLHKAGLDVQTSLVLLRTLTAGDMTRHMSTTGVPSQTSTQLDADLLSTLEELVQTHDLTAEQKDKYWHPVALGGLGFQSASAARLDARAASRALCEKPVLQRLGLRDRDDLLHYCPGLRPAPHRPQSSVNALTQEEASQQAPDTEPPDTTQRRFTRHRRRAEWTQRLRRTQTEPRQRAWAPSTTGKGAGARLGPPTRPDHHLADAHFRMAVRHRLGGLARAADGPCPFRKEDGTLCAGTVDANGRHALCCSYGGFMVKRHNNLRDTIARALREAGICDIAVEPWIRQPTGPGNPGPRADLRCADSDGQRAYLDLTIAHPASQQSLQAGGAHAQGAAARLAEQANRRKYNGVAGFQPLGFEASGAMGESTGKWLAQQVPEGPGRLETLSTLHRSIATCVVREAALLQKDARGQH</sequence>
<dbReference type="Proteomes" id="UP001189429">
    <property type="component" value="Unassembled WGS sequence"/>
</dbReference>
<evidence type="ECO:0008006" key="4">
    <source>
        <dbReference type="Google" id="ProtNLM"/>
    </source>
</evidence>
<evidence type="ECO:0000256" key="1">
    <source>
        <dbReference type="SAM" id="MobiDB-lite"/>
    </source>
</evidence>
<evidence type="ECO:0000313" key="3">
    <source>
        <dbReference type="Proteomes" id="UP001189429"/>
    </source>
</evidence>
<proteinExistence type="predicted"/>
<accession>A0ABN9YBU9</accession>
<feature type="region of interest" description="Disordered" evidence="1">
    <location>
        <begin position="180"/>
        <end position="215"/>
    </location>
</feature>
<feature type="compositionally biased region" description="Basic and acidic residues" evidence="1">
    <location>
        <begin position="384"/>
        <end position="399"/>
    </location>
</feature>
<evidence type="ECO:0000313" key="2">
    <source>
        <dbReference type="EMBL" id="CAK0909948.1"/>
    </source>
</evidence>
<gene>
    <name evidence="2" type="ORF">PCOR1329_LOCUS84239</name>
</gene>
<name>A0ABN9YBU9_9DINO</name>